<reference evidence="2 3" key="1">
    <citation type="submission" date="2023-10" db="EMBL/GenBank/DDBJ databases">
        <title>Noviherbaspirillum sp. CPCC 100848 genome assembly.</title>
        <authorList>
            <person name="Li X.Y."/>
            <person name="Fang X.M."/>
        </authorList>
    </citation>
    <scope>NUCLEOTIDE SEQUENCE [LARGE SCALE GENOMIC DNA]</scope>
    <source>
        <strain evidence="2 3">CPCC 100848</strain>
    </source>
</reference>
<protein>
    <recommendedName>
        <fullName evidence="4">Chemotaxis protein</fullName>
    </recommendedName>
</protein>
<comment type="caution">
    <text evidence="2">The sequence shown here is derived from an EMBL/GenBank/DDBJ whole genome shotgun (WGS) entry which is preliminary data.</text>
</comment>
<dbReference type="EMBL" id="JAWIIV010000063">
    <property type="protein sequence ID" value="MEC4723608.1"/>
    <property type="molecule type" value="Genomic_DNA"/>
</dbReference>
<dbReference type="RefSeq" id="WP_326510219.1">
    <property type="nucleotide sequence ID" value="NZ_JAWIIV010000063.1"/>
</dbReference>
<evidence type="ECO:0000313" key="3">
    <source>
        <dbReference type="Proteomes" id="UP001352263"/>
    </source>
</evidence>
<evidence type="ECO:0008006" key="4">
    <source>
        <dbReference type="Google" id="ProtNLM"/>
    </source>
</evidence>
<feature type="compositionally biased region" description="Basic and acidic residues" evidence="1">
    <location>
        <begin position="105"/>
        <end position="114"/>
    </location>
</feature>
<feature type="compositionally biased region" description="Low complexity" evidence="1">
    <location>
        <begin position="73"/>
        <end position="87"/>
    </location>
</feature>
<name>A0ABU6JIT1_9BURK</name>
<organism evidence="2 3">
    <name type="scientific">Noviherbaspirillum album</name>
    <dbReference type="NCBI Taxonomy" id="3080276"/>
    <lineage>
        <taxon>Bacteria</taxon>
        <taxon>Pseudomonadati</taxon>
        <taxon>Pseudomonadota</taxon>
        <taxon>Betaproteobacteria</taxon>
        <taxon>Burkholderiales</taxon>
        <taxon>Oxalobacteraceae</taxon>
        <taxon>Noviherbaspirillum</taxon>
    </lineage>
</organism>
<keyword evidence="3" id="KW-1185">Reference proteome</keyword>
<sequence>MATSTLDPDNIPEPDRQLAKGHGTDALGPSDLSDTGSDVQGGLRSAGEMDIGLDKGTNEDPDAGGRDMTAGPDLGDTGLDSDSSGTGERAAAGRDSAIEAGSDIDVDRIDHVNPGEDDDPAQDDLFTRPQGSPERPQPDRR</sequence>
<evidence type="ECO:0000313" key="2">
    <source>
        <dbReference type="EMBL" id="MEC4723608.1"/>
    </source>
</evidence>
<feature type="region of interest" description="Disordered" evidence="1">
    <location>
        <begin position="1"/>
        <end position="141"/>
    </location>
</feature>
<proteinExistence type="predicted"/>
<gene>
    <name evidence="2" type="ORF">RY831_31220</name>
</gene>
<dbReference type="Proteomes" id="UP001352263">
    <property type="component" value="Unassembled WGS sequence"/>
</dbReference>
<evidence type="ECO:0000256" key="1">
    <source>
        <dbReference type="SAM" id="MobiDB-lite"/>
    </source>
</evidence>
<accession>A0ABU6JIT1</accession>